<feature type="transmembrane region" description="Helical" evidence="1">
    <location>
        <begin position="61"/>
        <end position="83"/>
    </location>
</feature>
<evidence type="ECO:0000313" key="3">
    <source>
        <dbReference type="Proteomes" id="UP001165124"/>
    </source>
</evidence>
<protein>
    <submittedName>
        <fullName evidence="2">Uncharacterized protein</fullName>
    </submittedName>
</protein>
<feature type="transmembrane region" description="Helical" evidence="1">
    <location>
        <begin position="35"/>
        <end position="55"/>
    </location>
</feature>
<dbReference type="AlphaFoldDB" id="A0A9W6PW82"/>
<reference evidence="2" key="1">
    <citation type="submission" date="2023-02" db="EMBL/GenBank/DDBJ databases">
        <title>Actinomadura rubrobrunea NBRC 14622.</title>
        <authorList>
            <person name="Ichikawa N."/>
            <person name="Sato H."/>
            <person name="Tonouchi N."/>
        </authorList>
    </citation>
    <scope>NUCLEOTIDE SEQUENCE</scope>
    <source>
        <strain evidence="2">NBRC 14622</strain>
    </source>
</reference>
<comment type="caution">
    <text evidence="2">The sequence shown here is derived from an EMBL/GenBank/DDBJ whole genome shotgun (WGS) entry which is preliminary data.</text>
</comment>
<accession>A0A9W6PW82</accession>
<keyword evidence="1" id="KW-1133">Transmembrane helix</keyword>
<dbReference type="RefSeq" id="WP_067908339.1">
    <property type="nucleotide sequence ID" value="NZ_BSRZ01000007.1"/>
</dbReference>
<feature type="transmembrane region" description="Helical" evidence="1">
    <location>
        <begin position="145"/>
        <end position="163"/>
    </location>
</feature>
<feature type="transmembrane region" description="Helical" evidence="1">
    <location>
        <begin position="112"/>
        <end position="133"/>
    </location>
</feature>
<feature type="transmembrane region" description="Helical" evidence="1">
    <location>
        <begin position="170"/>
        <end position="188"/>
    </location>
</feature>
<gene>
    <name evidence="2" type="ORF">Arub01_32990</name>
</gene>
<organism evidence="2 3">
    <name type="scientific">Actinomadura rubrobrunea</name>
    <dbReference type="NCBI Taxonomy" id="115335"/>
    <lineage>
        <taxon>Bacteria</taxon>
        <taxon>Bacillati</taxon>
        <taxon>Actinomycetota</taxon>
        <taxon>Actinomycetes</taxon>
        <taxon>Streptosporangiales</taxon>
        <taxon>Thermomonosporaceae</taxon>
        <taxon>Actinomadura</taxon>
    </lineage>
</organism>
<evidence type="ECO:0000256" key="1">
    <source>
        <dbReference type="SAM" id="Phobius"/>
    </source>
</evidence>
<keyword evidence="1" id="KW-0812">Transmembrane</keyword>
<keyword evidence="1" id="KW-0472">Membrane</keyword>
<sequence length="256" mass="27086">MTAATAPLTEPARPSLARLTLVELRKTTDTRSGRWLLIVIALTAAAMTPVVLFAAPEHERTLAGFFSASLTGAAFLLPVLGILSVTGEWSQRTALTTFALVPERHRVAAAKLAAGTALAALCVAAALAVAAAGRGLAEATGRSDAAWTMRPSVVATTLLFAMISVYSGMAFGMLFMNAPLAIVLYFALPTAWTTLTETVDALRDAAGWLDTNRTLNALLEEGITLEEWARVGTSLAVWLLIPLIAGLVRLTRREVK</sequence>
<dbReference type="Proteomes" id="UP001165124">
    <property type="component" value="Unassembled WGS sequence"/>
</dbReference>
<proteinExistence type="predicted"/>
<evidence type="ECO:0000313" key="2">
    <source>
        <dbReference type="EMBL" id="GLW65055.1"/>
    </source>
</evidence>
<keyword evidence="3" id="KW-1185">Reference proteome</keyword>
<feature type="transmembrane region" description="Helical" evidence="1">
    <location>
        <begin position="228"/>
        <end position="248"/>
    </location>
</feature>
<name>A0A9W6PW82_9ACTN</name>
<dbReference type="EMBL" id="BSRZ01000007">
    <property type="protein sequence ID" value="GLW65055.1"/>
    <property type="molecule type" value="Genomic_DNA"/>
</dbReference>